<name>A0AAV4R5M0_CAEEX</name>
<accession>A0AAV4R5M0</accession>
<proteinExistence type="predicted"/>
<evidence type="ECO:0000313" key="1">
    <source>
        <dbReference type="EMBL" id="GIY15921.1"/>
    </source>
</evidence>
<keyword evidence="2" id="KW-1185">Reference proteome</keyword>
<reference evidence="1 2" key="1">
    <citation type="submission" date="2021-06" db="EMBL/GenBank/DDBJ databases">
        <title>Caerostris extrusa draft genome.</title>
        <authorList>
            <person name="Kono N."/>
            <person name="Arakawa K."/>
        </authorList>
    </citation>
    <scope>NUCLEOTIDE SEQUENCE [LARGE SCALE GENOMIC DNA]</scope>
</reference>
<sequence length="68" mass="7668">MNVQFSLYIGDEDVIHTISLRVPENCTAAEVMELAEVEDQKIQLKCILGYCGMTSKVQEMTTCHRVCT</sequence>
<gene>
    <name evidence="1" type="ORF">CEXT_497441</name>
</gene>
<dbReference type="AlphaFoldDB" id="A0AAV4R5M0"/>
<evidence type="ECO:0000313" key="2">
    <source>
        <dbReference type="Proteomes" id="UP001054945"/>
    </source>
</evidence>
<protein>
    <recommendedName>
        <fullName evidence="3">Ubiquitin-like domain-containing protein</fullName>
    </recommendedName>
</protein>
<dbReference type="EMBL" id="BPLR01007304">
    <property type="protein sequence ID" value="GIY15921.1"/>
    <property type="molecule type" value="Genomic_DNA"/>
</dbReference>
<dbReference type="Proteomes" id="UP001054945">
    <property type="component" value="Unassembled WGS sequence"/>
</dbReference>
<comment type="caution">
    <text evidence="1">The sequence shown here is derived from an EMBL/GenBank/DDBJ whole genome shotgun (WGS) entry which is preliminary data.</text>
</comment>
<organism evidence="1 2">
    <name type="scientific">Caerostris extrusa</name>
    <name type="common">Bark spider</name>
    <name type="synonym">Caerostris bankana</name>
    <dbReference type="NCBI Taxonomy" id="172846"/>
    <lineage>
        <taxon>Eukaryota</taxon>
        <taxon>Metazoa</taxon>
        <taxon>Ecdysozoa</taxon>
        <taxon>Arthropoda</taxon>
        <taxon>Chelicerata</taxon>
        <taxon>Arachnida</taxon>
        <taxon>Araneae</taxon>
        <taxon>Araneomorphae</taxon>
        <taxon>Entelegynae</taxon>
        <taxon>Araneoidea</taxon>
        <taxon>Araneidae</taxon>
        <taxon>Caerostris</taxon>
    </lineage>
</organism>
<evidence type="ECO:0008006" key="3">
    <source>
        <dbReference type="Google" id="ProtNLM"/>
    </source>
</evidence>